<dbReference type="GO" id="GO:0009228">
    <property type="term" value="P:thiamine biosynthetic process"/>
    <property type="evidence" value="ECO:0007669"/>
    <property type="project" value="UniProtKB-UniRule"/>
</dbReference>
<dbReference type="Pfam" id="PF13292">
    <property type="entry name" value="DXP_synthase_N"/>
    <property type="match status" value="1"/>
</dbReference>
<dbReference type="UniPathway" id="UPA00064">
    <property type="reaction ID" value="UER00091"/>
</dbReference>
<evidence type="ECO:0000256" key="1">
    <source>
        <dbReference type="ARBA" id="ARBA00004980"/>
    </source>
</evidence>
<evidence type="ECO:0000256" key="8">
    <source>
        <dbReference type="ARBA" id="ARBA00023052"/>
    </source>
</evidence>
<dbReference type="Gene3D" id="3.40.50.970">
    <property type="match status" value="2"/>
</dbReference>
<dbReference type="PROSITE" id="PS00801">
    <property type="entry name" value="TRANSKETOLASE_1"/>
    <property type="match status" value="1"/>
</dbReference>
<dbReference type="SUPFAM" id="SSF52518">
    <property type="entry name" value="Thiamin diphosphate-binding fold (THDP-binding)"/>
    <property type="match status" value="2"/>
</dbReference>
<feature type="binding site" evidence="11">
    <location>
        <begin position="149"/>
        <end position="150"/>
    </location>
    <ligand>
        <name>thiamine diphosphate</name>
        <dbReference type="ChEBI" id="CHEBI:58937"/>
    </ligand>
</feature>
<dbReference type="SUPFAM" id="SSF52922">
    <property type="entry name" value="TK C-terminal domain-like"/>
    <property type="match status" value="1"/>
</dbReference>
<comment type="similarity">
    <text evidence="2 11">Belongs to the transketolase family. DXPS subfamily.</text>
</comment>
<feature type="binding site" evidence="11">
    <location>
        <position position="177"/>
    </location>
    <ligand>
        <name>thiamine diphosphate</name>
        <dbReference type="ChEBI" id="CHEBI:58937"/>
    </ligand>
</feature>
<dbReference type="GO" id="GO:0008661">
    <property type="term" value="F:1-deoxy-D-xylulose-5-phosphate synthase activity"/>
    <property type="evidence" value="ECO:0007669"/>
    <property type="project" value="UniProtKB-UniRule"/>
</dbReference>
<dbReference type="Pfam" id="PF02779">
    <property type="entry name" value="Transket_pyr"/>
    <property type="match status" value="1"/>
</dbReference>
<dbReference type="GO" id="GO:0030976">
    <property type="term" value="F:thiamine pyrophosphate binding"/>
    <property type="evidence" value="ECO:0007669"/>
    <property type="project" value="UniProtKB-UniRule"/>
</dbReference>
<keyword evidence="6 11" id="KW-0460">Magnesium</keyword>
<feature type="compositionally biased region" description="Low complexity" evidence="12">
    <location>
        <begin position="312"/>
        <end position="332"/>
    </location>
</feature>
<evidence type="ECO:0000256" key="2">
    <source>
        <dbReference type="ARBA" id="ARBA00011081"/>
    </source>
</evidence>
<feature type="binding site" evidence="11">
    <location>
        <position position="75"/>
    </location>
    <ligand>
        <name>thiamine diphosphate</name>
        <dbReference type="ChEBI" id="CHEBI:58937"/>
    </ligand>
</feature>
<dbReference type="CDD" id="cd02007">
    <property type="entry name" value="TPP_DXS"/>
    <property type="match status" value="1"/>
</dbReference>
<organism evidence="14 15">
    <name type="scientific">Conexibacter arvalis</name>
    <dbReference type="NCBI Taxonomy" id="912552"/>
    <lineage>
        <taxon>Bacteria</taxon>
        <taxon>Bacillati</taxon>
        <taxon>Actinomycetota</taxon>
        <taxon>Thermoleophilia</taxon>
        <taxon>Solirubrobacterales</taxon>
        <taxon>Conexibacteraceae</taxon>
        <taxon>Conexibacter</taxon>
    </lineage>
</organism>
<comment type="caution">
    <text evidence="14">The sequence shown here is derived from an EMBL/GenBank/DDBJ whole genome shotgun (WGS) entry which is preliminary data.</text>
</comment>
<dbReference type="NCBIfam" id="NF003933">
    <property type="entry name" value="PRK05444.2-2"/>
    <property type="match status" value="1"/>
</dbReference>
<dbReference type="HAMAP" id="MF_00315">
    <property type="entry name" value="DXP_synth"/>
    <property type="match status" value="1"/>
</dbReference>
<feature type="region of interest" description="Disordered" evidence="12">
    <location>
        <begin position="310"/>
        <end position="335"/>
    </location>
</feature>
<dbReference type="InterPro" id="IPR005475">
    <property type="entry name" value="Transketolase-like_Pyr-bd"/>
</dbReference>
<evidence type="ECO:0000313" key="14">
    <source>
        <dbReference type="EMBL" id="MBB4664831.1"/>
    </source>
</evidence>
<dbReference type="Pfam" id="PF02780">
    <property type="entry name" value="Transketolase_C"/>
    <property type="match status" value="1"/>
</dbReference>
<dbReference type="InterPro" id="IPR029061">
    <property type="entry name" value="THDP-binding"/>
</dbReference>
<keyword evidence="9 11" id="KW-0414">Isoprene biosynthesis</keyword>
<evidence type="ECO:0000256" key="7">
    <source>
        <dbReference type="ARBA" id="ARBA00022977"/>
    </source>
</evidence>
<comment type="function">
    <text evidence="10 11">Catalyzes the acyloin condensation reaction between C atoms 2 and 3 of pyruvate and glyceraldehyde 3-phosphate to yield 1-deoxy-D-xylulose-5-phosphate (DXP).</text>
</comment>
<evidence type="ECO:0000256" key="6">
    <source>
        <dbReference type="ARBA" id="ARBA00022842"/>
    </source>
</evidence>
<gene>
    <name evidence="11" type="primary">dxs</name>
    <name evidence="14" type="ORF">BDZ31_004449</name>
</gene>
<feature type="binding site" evidence="11">
    <location>
        <position position="289"/>
    </location>
    <ligand>
        <name>thiamine diphosphate</name>
        <dbReference type="ChEBI" id="CHEBI:58937"/>
    </ligand>
</feature>
<dbReference type="InterPro" id="IPR009014">
    <property type="entry name" value="Transketo_C/PFOR_II"/>
</dbReference>
<keyword evidence="8 11" id="KW-0786">Thiamine pyrophosphate</keyword>
<evidence type="ECO:0000256" key="3">
    <source>
        <dbReference type="ARBA" id="ARBA00011738"/>
    </source>
</evidence>
<dbReference type="InterPro" id="IPR005477">
    <property type="entry name" value="Dxylulose-5-P_synthase"/>
</dbReference>
<name>A0A840IKR9_9ACTN</name>
<dbReference type="NCBIfam" id="TIGR00204">
    <property type="entry name" value="dxs"/>
    <property type="match status" value="1"/>
</dbReference>
<keyword evidence="4 11" id="KW-0808">Transferase</keyword>
<dbReference type="RefSeq" id="WP_183345230.1">
    <property type="nucleotide sequence ID" value="NZ_JACHNU010000009.1"/>
</dbReference>
<feature type="binding site" evidence="11">
    <location>
        <position position="387"/>
    </location>
    <ligand>
        <name>thiamine diphosphate</name>
        <dbReference type="ChEBI" id="CHEBI:58937"/>
    </ligand>
</feature>
<feature type="domain" description="Transketolase-like pyrimidine-binding" evidence="13">
    <location>
        <begin position="336"/>
        <end position="501"/>
    </location>
</feature>
<accession>A0A840IKR9</accession>
<proteinExistence type="inferred from homology"/>
<dbReference type="Proteomes" id="UP000585272">
    <property type="component" value="Unassembled WGS sequence"/>
</dbReference>
<dbReference type="EMBL" id="JACHNU010000009">
    <property type="protein sequence ID" value="MBB4664831.1"/>
    <property type="molecule type" value="Genomic_DNA"/>
</dbReference>
<dbReference type="InterPro" id="IPR033248">
    <property type="entry name" value="Transketolase_C"/>
</dbReference>
<dbReference type="GO" id="GO:0019288">
    <property type="term" value="P:isopentenyl diphosphate biosynthetic process, methylerythritol 4-phosphate pathway"/>
    <property type="evidence" value="ECO:0007669"/>
    <property type="project" value="TreeGrafter"/>
</dbReference>
<keyword evidence="5 11" id="KW-0479">Metal-binding</keyword>
<evidence type="ECO:0000256" key="5">
    <source>
        <dbReference type="ARBA" id="ARBA00022723"/>
    </source>
</evidence>
<dbReference type="AlphaFoldDB" id="A0A840IKR9"/>
<sequence>MSEPILPRVEGPEDLKGLSDEQLQQLAQEVREHIIETVGEIGGHFGANLGTCELAVALHSVLESPRDKILWDVGHQAYPHKVLTGRRDQLATIRKYGGLTPFCAIEESEHDIMGAGHASTSIGYGVGLKEAMRRGQGEDGAVVAVIGDGAMTGGVAFEAIHQAGGLGTPMVVVLNDNGMSISPNVGALSRYFNRVRLNPKLWKAREGGEEFLTKLPAGIGDRFAHLGPQLKESIKAFWAPGMLWEELDWAYMGVIDGHDVHALREALSEAIAAERPVVVHISTVKGKGFAPSEEGGLEGMEKWHAAKPKSIANGAPAPSAPAAKPTAGAAAPAKPPQYTQVFGNALVEECRRDERVVGITAAMNSGTGLNILQKELPERYFDVGIAEQQAILFASGLALQGCKPVAAIYSTFLQRAYDQIVHDVALQRLNVVFAMDRAGLVGDDGPTHHGVFDIAYLRALPNMVLMAPRDEAELVHMLHTALLYDDGPIALRYPRGEAVGTPLPAAPRAIPIGTGEILREGDGKVALLGYGSGVGKALDAAALLADHGIRATVADARFAKPIDAGLVAQLQAEHDLLVTIEEGVLTGGFGTGVWETLSDSGIASRILRVGLPDRFVTHGAPPLLHEEVGFTGQAIADRVLAAVGSRAPATA</sequence>
<dbReference type="GO" id="GO:0016114">
    <property type="term" value="P:terpenoid biosynthetic process"/>
    <property type="evidence" value="ECO:0007669"/>
    <property type="project" value="UniProtKB-UniRule"/>
</dbReference>
<dbReference type="CDD" id="cd07033">
    <property type="entry name" value="TPP_PYR_DXS_TK_like"/>
    <property type="match status" value="1"/>
</dbReference>
<evidence type="ECO:0000256" key="12">
    <source>
        <dbReference type="SAM" id="MobiDB-lite"/>
    </source>
</evidence>
<dbReference type="FunFam" id="3.40.50.920:FF:000002">
    <property type="entry name" value="1-deoxy-D-xylulose-5-phosphate synthase"/>
    <property type="match status" value="1"/>
</dbReference>
<comment type="catalytic activity">
    <reaction evidence="11">
        <text>D-glyceraldehyde 3-phosphate + pyruvate + H(+) = 1-deoxy-D-xylulose 5-phosphate + CO2</text>
        <dbReference type="Rhea" id="RHEA:12605"/>
        <dbReference type="ChEBI" id="CHEBI:15361"/>
        <dbReference type="ChEBI" id="CHEBI:15378"/>
        <dbReference type="ChEBI" id="CHEBI:16526"/>
        <dbReference type="ChEBI" id="CHEBI:57792"/>
        <dbReference type="ChEBI" id="CHEBI:59776"/>
        <dbReference type="EC" id="2.2.1.7"/>
    </reaction>
</comment>
<comment type="subunit">
    <text evidence="3 11">Homodimer.</text>
</comment>
<dbReference type="EC" id="2.2.1.7" evidence="11"/>
<feature type="binding site" evidence="11">
    <location>
        <position position="148"/>
    </location>
    <ligand>
        <name>Mg(2+)</name>
        <dbReference type="ChEBI" id="CHEBI:18420"/>
    </ligand>
</feature>
<evidence type="ECO:0000256" key="9">
    <source>
        <dbReference type="ARBA" id="ARBA00023229"/>
    </source>
</evidence>
<evidence type="ECO:0000259" key="13">
    <source>
        <dbReference type="SMART" id="SM00861"/>
    </source>
</evidence>
<dbReference type="InterPro" id="IPR020826">
    <property type="entry name" value="Transketolase_BS"/>
</dbReference>
<dbReference type="PROSITE" id="PS00802">
    <property type="entry name" value="TRANSKETOLASE_2"/>
    <property type="match status" value="1"/>
</dbReference>
<evidence type="ECO:0000256" key="11">
    <source>
        <dbReference type="HAMAP-Rule" id="MF_00315"/>
    </source>
</evidence>
<comment type="cofactor">
    <cofactor evidence="11">
        <name>Mg(2+)</name>
        <dbReference type="ChEBI" id="CHEBI:18420"/>
    </cofactor>
    <text evidence="11">Binds 1 Mg(2+) ion per subunit.</text>
</comment>
<feature type="binding site" evidence="11">
    <location>
        <begin position="116"/>
        <end position="118"/>
    </location>
    <ligand>
        <name>thiamine diphosphate</name>
        <dbReference type="ChEBI" id="CHEBI:58937"/>
    </ligand>
</feature>
<dbReference type="GO" id="GO:0000287">
    <property type="term" value="F:magnesium ion binding"/>
    <property type="evidence" value="ECO:0007669"/>
    <property type="project" value="UniProtKB-UniRule"/>
</dbReference>
<dbReference type="PANTHER" id="PTHR43322">
    <property type="entry name" value="1-D-DEOXYXYLULOSE 5-PHOSPHATE SYNTHASE-RELATED"/>
    <property type="match status" value="1"/>
</dbReference>
<feature type="binding site" evidence="11">
    <location>
        <position position="177"/>
    </location>
    <ligand>
        <name>Mg(2+)</name>
        <dbReference type="ChEBI" id="CHEBI:18420"/>
    </ligand>
</feature>
<evidence type="ECO:0000256" key="10">
    <source>
        <dbReference type="ARBA" id="ARBA00055605"/>
    </source>
</evidence>
<protein>
    <recommendedName>
        <fullName evidence="11">1-deoxy-D-xylulose-5-phosphate synthase</fullName>
        <ecNumber evidence="11">2.2.1.7</ecNumber>
    </recommendedName>
    <alternativeName>
        <fullName evidence="11">1-deoxyxylulose-5-phosphate synthase</fullName>
        <shortName evidence="11">DXP synthase</shortName>
        <shortName evidence="11">DXPS</shortName>
    </alternativeName>
</protein>
<evidence type="ECO:0000313" key="15">
    <source>
        <dbReference type="Proteomes" id="UP000585272"/>
    </source>
</evidence>
<comment type="cofactor">
    <cofactor evidence="11">
        <name>thiamine diphosphate</name>
        <dbReference type="ChEBI" id="CHEBI:58937"/>
    </cofactor>
    <text evidence="11">Binds 1 thiamine pyrophosphate per subunit.</text>
</comment>
<dbReference type="Gene3D" id="3.40.50.920">
    <property type="match status" value="1"/>
</dbReference>
<dbReference type="SMART" id="SM00861">
    <property type="entry name" value="Transket_pyr"/>
    <property type="match status" value="1"/>
</dbReference>
<keyword evidence="15" id="KW-1185">Reference proteome</keyword>
<dbReference type="GO" id="GO:0005829">
    <property type="term" value="C:cytosol"/>
    <property type="evidence" value="ECO:0007669"/>
    <property type="project" value="TreeGrafter"/>
</dbReference>
<dbReference type="FunFam" id="3.40.50.970:FF:000005">
    <property type="entry name" value="1-deoxy-D-xylulose-5-phosphate synthase"/>
    <property type="match status" value="1"/>
</dbReference>
<evidence type="ECO:0000256" key="4">
    <source>
        <dbReference type="ARBA" id="ARBA00022679"/>
    </source>
</evidence>
<comment type="pathway">
    <text evidence="1 11">Metabolic intermediate biosynthesis; 1-deoxy-D-xylulose 5-phosphate biosynthesis; 1-deoxy-D-xylulose 5-phosphate from D-glyceraldehyde 3-phosphate and pyruvate: step 1/1.</text>
</comment>
<dbReference type="InterPro" id="IPR049557">
    <property type="entry name" value="Transketolase_CS"/>
</dbReference>
<reference evidence="14 15" key="1">
    <citation type="submission" date="2020-08" db="EMBL/GenBank/DDBJ databases">
        <title>Genomic Encyclopedia of Archaeal and Bacterial Type Strains, Phase II (KMG-II): from individual species to whole genera.</title>
        <authorList>
            <person name="Goeker M."/>
        </authorList>
    </citation>
    <scope>NUCLEOTIDE SEQUENCE [LARGE SCALE GENOMIC DNA]</scope>
    <source>
        <strain evidence="14 15">DSM 23288</strain>
    </source>
</reference>
<keyword evidence="7 11" id="KW-0784">Thiamine biosynthesis</keyword>
<dbReference type="PANTHER" id="PTHR43322:SF5">
    <property type="entry name" value="1-DEOXY-D-XYLULOSE-5-PHOSPHATE SYNTHASE, CHLOROPLASTIC"/>
    <property type="match status" value="1"/>
</dbReference>